<proteinExistence type="predicted"/>
<dbReference type="RefSeq" id="WP_283225475.1">
    <property type="nucleotide sequence ID" value="NZ_JASGBH010000014.1"/>
</dbReference>
<sequence>MNKHFGMNCLEFCIRGMNQQLIDFSTTNDGENCLKFIKHTGSNSYERIREYVLLYNSVFLAQAMAETIGISLNAHTAWTLINAPSFNTFHKELIETINRNFEMLMSKLTRKQRRKLEALVA</sequence>
<dbReference type="Proteomes" id="UP001431902">
    <property type="component" value="Unassembled WGS sequence"/>
</dbReference>
<gene>
    <name evidence="1" type="ORF">QLQ16_14930</name>
</gene>
<evidence type="ECO:0000313" key="2">
    <source>
        <dbReference type="Proteomes" id="UP001431902"/>
    </source>
</evidence>
<evidence type="ECO:0000313" key="1">
    <source>
        <dbReference type="EMBL" id="MDI9235131.1"/>
    </source>
</evidence>
<keyword evidence="2" id="KW-1185">Reference proteome</keyword>
<protein>
    <submittedName>
        <fullName evidence="1">Uncharacterized protein</fullName>
    </submittedName>
</protein>
<accession>A0ABT6XAH5</accession>
<dbReference type="EMBL" id="JASGBH010000014">
    <property type="protein sequence ID" value="MDI9235131.1"/>
    <property type="molecule type" value="Genomic_DNA"/>
</dbReference>
<comment type="caution">
    <text evidence="1">The sequence shown here is derived from an EMBL/GenBank/DDBJ whole genome shotgun (WGS) entry which is preliminary data.</text>
</comment>
<reference evidence="1" key="1">
    <citation type="submission" date="2023-05" db="EMBL/GenBank/DDBJ databases">
        <title>Limnohabitans sp. strain HM2-2 Genome sequencing and assembly.</title>
        <authorList>
            <person name="Jung Y."/>
        </authorList>
    </citation>
    <scope>NUCLEOTIDE SEQUENCE</scope>
    <source>
        <strain evidence="1">HM2-2</strain>
    </source>
</reference>
<name>A0ABT6XAH5_9BURK</name>
<organism evidence="1 2">
    <name type="scientific">Limnohabitans lacus</name>
    <dbReference type="NCBI Taxonomy" id="3045173"/>
    <lineage>
        <taxon>Bacteria</taxon>
        <taxon>Pseudomonadati</taxon>
        <taxon>Pseudomonadota</taxon>
        <taxon>Betaproteobacteria</taxon>
        <taxon>Burkholderiales</taxon>
        <taxon>Comamonadaceae</taxon>
        <taxon>Limnohabitans</taxon>
    </lineage>
</organism>